<proteinExistence type="predicted"/>
<comment type="caution">
    <text evidence="10">The sequence shown here is derived from an EMBL/GenBank/DDBJ whole genome shotgun (WGS) entry which is preliminary data.</text>
</comment>
<dbReference type="Gene3D" id="3.80.10.10">
    <property type="entry name" value="Ribonuclease Inhibitor"/>
    <property type="match status" value="4"/>
</dbReference>
<dbReference type="InterPro" id="IPR032675">
    <property type="entry name" value="LRR_dom_sf"/>
</dbReference>
<evidence type="ECO:0000313" key="11">
    <source>
        <dbReference type="Proteomes" id="UP001472677"/>
    </source>
</evidence>
<evidence type="ECO:0000256" key="7">
    <source>
        <dbReference type="SAM" id="Phobius"/>
    </source>
</evidence>
<evidence type="ECO:0000256" key="8">
    <source>
        <dbReference type="SAM" id="SignalP"/>
    </source>
</evidence>
<keyword evidence="3 8" id="KW-0732">Signal</keyword>
<protein>
    <recommendedName>
        <fullName evidence="9">Leucine-rich repeat-containing N-terminal plant-type domain-containing protein</fullName>
    </recommendedName>
</protein>
<accession>A0ABR2D0U9</accession>
<evidence type="ECO:0000259" key="9">
    <source>
        <dbReference type="Pfam" id="PF08263"/>
    </source>
</evidence>
<sequence length="816" mass="89758">MGNTFLNLALLIIFHFSMPTFSIKLTNILADESALLALKDHVTHDPGNILATNWSISTPVCNWFGVSCGSRHRRVTALDLTGLGLVGTLPPQLGNLSFLSLLYIEDNSFHDIIPLQLSNLQRLKHVNFGNNSFSGEIPFSLGYLPKLEILVLSENLLSGSIPSSIFNISSLQAIDLSMNMLSGPIPCIPRDLLSLEFIHFRSNNLSGHIPGIMFDHLPNFKGLYLSFNMLSGMIPQQIGNLKNLEILSLGYNNLVGPIPPAIFNTSTLSVIDLESNRLSGSLPSNIGLWLPNLEELYLGSNQLVGSFPMYISNASRLTVLDMPHNYISGSIPDTLGSLRNLERLNLEANNLTSSGMGFLSSLTNCPRLQLLSFGNNKLITGKLLGSVGNLSASLQIFIAARCNIRGSIPESFVDLMNLESLDLSANNISGEIPKSLEKLRHLKYFNVSFNRLEGEILGGGSFANWKDVTNLDFSGNNLSGAIPDRISDLNSGLRYLGLNGNQLEGALPLSLINCSELVILNVANNKLSDTFPHWLGTLPRLRVLILSSNRFHGSIQDSIATSSFPRLQMLDLSGNDFTGLLPTNFFQNLKALREVVKYEYGDYDYRYSVNVTIKGLELPFTITVAIPIFTCIDLSVNGFHGEIPEAIGELSMLLALNLSHNTLTGPIPPSFANLTALESLDLSFNKLSGRIPSLLTDLTFLEVLKFQNNNLVGSIPRGKQFETFENESYAGNLDLCGFPLSKECSNDEGSQTEDHKVNGEGIDFIWKVALMGYGSGMVLGISMAYVVFTTGRPWWLVRMIERDLKEKITSWIQKKR</sequence>
<evidence type="ECO:0000256" key="1">
    <source>
        <dbReference type="ARBA" id="ARBA00022614"/>
    </source>
</evidence>
<feature type="domain" description="Leucine-rich repeat-containing N-terminal plant-type" evidence="9">
    <location>
        <begin position="30"/>
        <end position="68"/>
    </location>
</feature>
<dbReference type="PROSITE" id="PS51450">
    <property type="entry name" value="LRR"/>
    <property type="match status" value="1"/>
</dbReference>
<keyword evidence="4" id="KW-0677">Repeat</keyword>
<feature type="chain" id="PRO_5047011018" description="Leucine-rich repeat-containing N-terminal plant-type domain-containing protein" evidence="8">
    <location>
        <begin position="23"/>
        <end position="816"/>
    </location>
</feature>
<dbReference type="PANTHER" id="PTHR48060">
    <property type="entry name" value="DNA DAMAGE-REPAIR/TOLERATION PROTEIN DRT100"/>
    <property type="match status" value="1"/>
</dbReference>
<evidence type="ECO:0000256" key="6">
    <source>
        <dbReference type="ARBA" id="ARBA00023136"/>
    </source>
</evidence>
<dbReference type="InterPro" id="IPR053211">
    <property type="entry name" value="DNA_repair-toleration"/>
</dbReference>
<keyword evidence="11" id="KW-1185">Reference proteome</keyword>
<dbReference type="SUPFAM" id="SSF52047">
    <property type="entry name" value="RNI-like"/>
    <property type="match status" value="1"/>
</dbReference>
<dbReference type="SUPFAM" id="SSF52058">
    <property type="entry name" value="L domain-like"/>
    <property type="match status" value="2"/>
</dbReference>
<name>A0ABR2D0U9_9ROSI</name>
<evidence type="ECO:0000313" key="10">
    <source>
        <dbReference type="EMBL" id="KAK8527361.1"/>
    </source>
</evidence>
<dbReference type="PRINTS" id="PR00019">
    <property type="entry name" value="LEURICHRPT"/>
</dbReference>
<keyword evidence="5 7" id="KW-1133">Transmembrane helix</keyword>
<reference evidence="10 11" key="1">
    <citation type="journal article" date="2024" name="G3 (Bethesda)">
        <title>Genome assembly of Hibiscus sabdariffa L. provides insights into metabolisms of medicinal natural products.</title>
        <authorList>
            <person name="Kim T."/>
        </authorList>
    </citation>
    <scope>NUCLEOTIDE SEQUENCE [LARGE SCALE GENOMIC DNA]</scope>
    <source>
        <strain evidence="10">TK-2024</strain>
        <tissue evidence="10">Old leaves</tissue>
    </source>
</reference>
<evidence type="ECO:0000256" key="4">
    <source>
        <dbReference type="ARBA" id="ARBA00022737"/>
    </source>
</evidence>
<feature type="transmembrane region" description="Helical" evidence="7">
    <location>
        <begin position="764"/>
        <end position="788"/>
    </location>
</feature>
<dbReference type="SMART" id="SM00369">
    <property type="entry name" value="LRR_TYP"/>
    <property type="match status" value="11"/>
</dbReference>
<keyword evidence="2 7" id="KW-0812">Transmembrane</keyword>
<evidence type="ECO:0000256" key="3">
    <source>
        <dbReference type="ARBA" id="ARBA00022729"/>
    </source>
</evidence>
<dbReference type="InterPro" id="IPR013210">
    <property type="entry name" value="LRR_N_plant-typ"/>
</dbReference>
<dbReference type="SMART" id="SM00365">
    <property type="entry name" value="LRR_SD22"/>
    <property type="match status" value="6"/>
</dbReference>
<organism evidence="10 11">
    <name type="scientific">Hibiscus sabdariffa</name>
    <name type="common">roselle</name>
    <dbReference type="NCBI Taxonomy" id="183260"/>
    <lineage>
        <taxon>Eukaryota</taxon>
        <taxon>Viridiplantae</taxon>
        <taxon>Streptophyta</taxon>
        <taxon>Embryophyta</taxon>
        <taxon>Tracheophyta</taxon>
        <taxon>Spermatophyta</taxon>
        <taxon>Magnoliopsida</taxon>
        <taxon>eudicotyledons</taxon>
        <taxon>Gunneridae</taxon>
        <taxon>Pentapetalae</taxon>
        <taxon>rosids</taxon>
        <taxon>malvids</taxon>
        <taxon>Malvales</taxon>
        <taxon>Malvaceae</taxon>
        <taxon>Malvoideae</taxon>
        <taxon>Hibiscus</taxon>
    </lineage>
</organism>
<dbReference type="Pfam" id="PF00560">
    <property type="entry name" value="LRR_1"/>
    <property type="match status" value="4"/>
</dbReference>
<evidence type="ECO:0000256" key="5">
    <source>
        <dbReference type="ARBA" id="ARBA00022989"/>
    </source>
</evidence>
<dbReference type="Pfam" id="PF08263">
    <property type="entry name" value="LRRNT_2"/>
    <property type="match status" value="1"/>
</dbReference>
<evidence type="ECO:0000256" key="2">
    <source>
        <dbReference type="ARBA" id="ARBA00022692"/>
    </source>
</evidence>
<keyword evidence="1" id="KW-0433">Leucine-rich repeat</keyword>
<dbReference type="Proteomes" id="UP001472677">
    <property type="component" value="Unassembled WGS sequence"/>
</dbReference>
<feature type="signal peptide" evidence="8">
    <location>
        <begin position="1"/>
        <end position="22"/>
    </location>
</feature>
<dbReference type="EMBL" id="JBBPBM010000038">
    <property type="protein sequence ID" value="KAK8527361.1"/>
    <property type="molecule type" value="Genomic_DNA"/>
</dbReference>
<gene>
    <name evidence="10" type="ORF">V6N12_054577</name>
</gene>
<dbReference type="InterPro" id="IPR001611">
    <property type="entry name" value="Leu-rich_rpt"/>
</dbReference>
<dbReference type="InterPro" id="IPR003591">
    <property type="entry name" value="Leu-rich_rpt_typical-subtyp"/>
</dbReference>
<dbReference type="Pfam" id="PF13855">
    <property type="entry name" value="LRR_8"/>
    <property type="match status" value="5"/>
</dbReference>
<dbReference type="PANTHER" id="PTHR48060:SF21">
    <property type="entry name" value="L DOMAIN-LIKE PROTEIN"/>
    <property type="match status" value="1"/>
</dbReference>
<keyword evidence="6 7" id="KW-0472">Membrane</keyword>